<dbReference type="AlphaFoldDB" id="A0A2R6X350"/>
<dbReference type="OMA" id="YQEYARG"/>
<dbReference type="InterPro" id="IPR013210">
    <property type="entry name" value="LRR_N_plant-typ"/>
</dbReference>
<keyword evidence="16" id="KW-0472">Membrane</keyword>
<sequence>MLFPMEKLVRGVQNVNRKRWPLVVHLLLFITILETVVAQLSNTSSAGTDFEALVNIRNSFASTSLSTNWTGSNFCSNWIGVTCNNESRVVNLTLSSKSLAGTIPLALGNLTSLETLDLHDNQLIGSIPNVFYNLSFLKVLDLGQNLLHGPIPDSVCSSSSSSLLKLSLENNNLTETIPTHLTLCTNLKGIYLGGNNFTGSIPNSFRNLSNLVTLDISFNRLTGTVPSLPDSLETLALKNNILTGNLSNLSGNLLPSSLHILSLSANSLEGEIPGDLGNLSKLNKLELNDNRFHGSIPDTWHRETQASLDTLDFSVNNLSGIIPPSIQNLTDLTVLKLDRNHLSGSIPGSLVNMRLLHTINLAQNNLTGEIPPQLVNLLHVSMLNLSWNQLTGVVPDGFFSLEQWIGAILRFDNNSGLEMNVAAAPAVIAHEVSQPADGKSWTLTIILTVDGLLALVDAYALLLYWRVRKPKKEKNEPVSMCEPSIEFSVSVEVLRKATNNFHEDNIVGRGARSIVYKGTVGIGQIAVKVLRKENAERSRELLLRELHTMGNVRHRNVLRILAVCPEMDSLVLEFMPFSSLEFYLYKMVGRVCLSWDTRFKILVGIAQGLVYLHREHQETIIHCDLKPSNILLDADFEPKVADFGIAKYVHTGTSGDDSMCRLCGTTGYIPPEYAWASLASTKGDVFSFGIVLLETLTARKPYENWDVEEGQPGSLVEVVRSAYPDKIMSILDANMVALELVGGLYRQEVTLVMKIGLLCTQDDPRNRPDMIDVLNMLTEIKVQRYTEAKSEKLPDVLELANSPTIWDFEENQTSPILRMTEETRLEDWIARRQRWRS</sequence>
<dbReference type="InterPro" id="IPR008271">
    <property type="entry name" value="Ser/Thr_kinase_AS"/>
</dbReference>
<reference evidence="23" key="1">
    <citation type="journal article" date="2017" name="Cell">
        <title>Insights into land plant evolution garnered from the Marchantia polymorpha genome.</title>
        <authorList>
            <person name="Bowman J.L."/>
            <person name="Kohchi T."/>
            <person name="Yamato K.T."/>
            <person name="Jenkins J."/>
            <person name="Shu S."/>
            <person name="Ishizaki K."/>
            <person name="Yamaoka S."/>
            <person name="Nishihama R."/>
            <person name="Nakamura Y."/>
            <person name="Berger F."/>
            <person name="Adam C."/>
            <person name="Aki S.S."/>
            <person name="Althoff F."/>
            <person name="Araki T."/>
            <person name="Arteaga-Vazquez M.A."/>
            <person name="Balasubrmanian S."/>
            <person name="Barry K."/>
            <person name="Bauer D."/>
            <person name="Boehm C.R."/>
            <person name="Briginshaw L."/>
            <person name="Caballero-Perez J."/>
            <person name="Catarino B."/>
            <person name="Chen F."/>
            <person name="Chiyoda S."/>
            <person name="Chovatia M."/>
            <person name="Davies K.M."/>
            <person name="Delmans M."/>
            <person name="Demura T."/>
            <person name="Dierschke T."/>
            <person name="Dolan L."/>
            <person name="Dorantes-Acosta A.E."/>
            <person name="Eklund D.M."/>
            <person name="Florent S.N."/>
            <person name="Flores-Sandoval E."/>
            <person name="Fujiyama A."/>
            <person name="Fukuzawa H."/>
            <person name="Galik B."/>
            <person name="Grimanelli D."/>
            <person name="Grimwood J."/>
            <person name="Grossniklaus U."/>
            <person name="Hamada T."/>
            <person name="Haseloff J."/>
            <person name="Hetherington A.J."/>
            <person name="Higo A."/>
            <person name="Hirakawa Y."/>
            <person name="Hundley H.N."/>
            <person name="Ikeda Y."/>
            <person name="Inoue K."/>
            <person name="Inoue S.I."/>
            <person name="Ishida S."/>
            <person name="Jia Q."/>
            <person name="Kakita M."/>
            <person name="Kanazawa T."/>
            <person name="Kawai Y."/>
            <person name="Kawashima T."/>
            <person name="Kennedy M."/>
            <person name="Kinose K."/>
            <person name="Kinoshita T."/>
            <person name="Kohara Y."/>
            <person name="Koide E."/>
            <person name="Komatsu K."/>
            <person name="Kopischke S."/>
            <person name="Kubo M."/>
            <person name="Kyozuka J."/>
            <person name="Lagercrantz U."/>
            <person name="Lin S.S."/>
            <person name="Lindquist E."/>
            <person name="Lipzen A.M."/>
            <person name="Lu C.W."/>
            <person name="De Luna E."/>
            <person name="Martienssen R.A."/>
            <person name="Minamino N."/>
            <person name="Mizutani M."/>
            <person name="Mizutani M."/>
            <person name="Mochizuki N."/>
            <person name="Monte I."/>
            <person name="Mosher R."/>
            <person name="Nagasaki H."/>
            <person name="Nakagami H."/>
            <person name="Naramoto S."/>
            <person name="Nishitani K."/>
            <person name="Ohtani M."/>
            <person name="Okamoto T."/>
            <person name="Okumura M."/>
            <person name="Phillips J."/>
            <person name="Pollak B."/>
            <person name="Reinders A."/>
            <person name="Rovekamp M."/>
            <person name="Sano R."/>
            <person name="Sawa S."/>
            <person name="Schmid M.W."/>
            <person name="Shirakawa M."/>
            <person name="Solano R."/>
            <person name="Spunde A."/>
            <person name="Suetsugu N."/>
            <person name="Sugano S."/>
            <person name="Sugiyama A."/>
            <person name="Sun R."/>
            <person name="Suzuki Y."/>
            <person name="Takenaka M."/>
            <person name="Takezawa D."/>
            <person name="Tomogane H."/>
            <person name="Tsuzuki M."/>
            <person name="Ueda T."/>
            <person name="Umeda M."/>
            <person name="Ward J.M."/>
            <person name="Watanabe Y."/>
            <person name="Yazaki K."/>
            <person name="Yokoyama R."/>
            <person name="Yoshitake Y."/>
            <person name="Yotsui I."/>
            <person name="Zachgo S."/>
            <person name="Schmutz J."/>
        </authorList>
    </citation>
    <scope>NUCLEOTIDE SEQUENCE [LARGE SCALE GENOMIC DNA]</scope>
    <source>
        <strain evidence="23">Tak-1</strain>
    </source>
</reference>
<organism evidence="22 23">
    <name type="scientific">Marchantia polymorpha</name>
    <name type="common">Common liverwort</name>
    <name type="synonym">Marchantia aquatica</name>
    <dbReference type="NCBI Taxonomy" id="3197"/>
    <lineage>
        <taxon>Eukaryota</taxon>
        <taxon>Viridiplantae</taxon>
        <taxon>Streptophyta</taxon>
        <taxon>Embryophyta</taxon>
        <taxon>Marchantiophyta</taxon>
        <taxon>Marchantiopsida</taxon>
        <taxon>Marchantiidae</taxon>
        <taxon>Marchantiales</taxon>
        <taxon>Marchantiaceae</taxon>
        <taxon>Marchantia</taxon>
    </lineage>
</organism>
<keyword evidence="4" id="KW-1003">Cell membrane</keyword>
<dbReference type="EMBL" id="KZ772711">
    <property type="protein sequence ID" value="PTQ40519.1"/>
    <property type="molecule type" value="Genomic_DNA"/>
</dbReference>
<evidence type="ECO:0000259" key="21">
    <source>
        <dbReference type="PROSITE" id="PS50011"/>
    </source>
</evidence>
<keyword evidence="23" id="KW-1185">Reference proteome</keyword>
<dbReference type="FunFam" id="1.10.510.10:FF:000358">
    <property type="entry name" value="Putative leucine-rich repeat receptor-like serine/threonine-protein kinase"/>
    <property type="match status" value="1"/>
</dbReference>
<evidence type="ECO:0000256" key="2">
    <source>
        <dbReference type="ARBA" id="ARBA00008684"/>
    </source>
</evidence>
<keyword evidence="12" id="KW-0547">Nucleotide-binding</keyword>
<gene>
    <name evidence="22" type="ORF">MARPO_0039s0031</name>
</gene>
<evidence type="ECO:0000256" key="6">
    <source>
        <dbReference type="ARBA" id="ARBA00022553"/>
    </source>
</evidence>
<evidence type="ECO:0000256" key="9">
    <source>
        <dbReference type="ARBA" id="ARBA00022692"/>
    </source>
</evidence>
<keyword evidence="17" id="KW-0675">Receptor</keyword>
<dbReference type="SUPFAM" id="SSF52058">
    <property type="entry name" value="L domain-like"/>
    <property type="match status" value="1"/>
</dbReference>
<evidence type="ECO:0000256" key="10">
    <source>
        <dbReference type="ARBA" id="ARBA00022729"/>
    </source>
</evidence>
<keyword evidence="14" id="KW-0067">ATP-binding</keyword>
<dbReference type="Gene3D" id="1.10.510.10">
    <property type="entry name" value="Transferase(Phosphotransferase) domain 1"/>
    <property type="match status" value="1"/>
</dbReference>
<dbReference type="PANTHER" id="PTHR48010:SF5">
    <property type="entry name" value="PROTEIN TOO MANY MOUTHS"/>
    <property type="match status" value="1"/>
</dbReference>
<dbReference type="InterPro" id="IPR011009">
    <property type="entry name" value="Kinase-like_dom_sf"/>
</dbReference>
<dbReference type="InterPro" id="IPR003591">
    <property type="entry name" value="Leu-rich_rpt_typical-subtyp"/>
</dbReference>
<dbReference type="OrthoDB" id="676979at2759"/>
<dbReference type="Gene3D" id="3.80.10.10">
    <property type="entry name" value="Ribonuclease Inhibitor"/>
    <property type="match status" value="2"/>
</dbReference>
<dbReference type="GO" id="GO:0005886">
    <property type="term" value="C:plasma membrane"/>
    <property type="evidence" value="ECO:0007669"/>
    <property type="project" value="UniProtKB-SubCell"/>
</dbReference>
<reference evidence="22" key="2">
    <citation type="submission" date="2017-12" db="EMBL/GenBank/DDBJ databases">
        <title>WGS assembly of Marchantia polymorpha.</title>
        <authorList>
            <person name="Bowman J.L."/>
            <person name="Kohchi T."/>
            <person name="Yamato K.T."/>
            <person name="Jenkins J."/>
            <person name="Shu S."/>
            <person name="Ishizaki K."/>
            <person name="Yamaoka S."/>
            <person name="Nishihama R."/>
            <person name="Nakamura Y."/>
            <person name="Berger F."/>
            <person name="Adam C."/>
            <person name="Aki S.S."/>
            <person name="Althoff F."/>
            <person name="Araki T."/>
            <person name="Arteaga-Vazquez M.A."/>
            <person name="Balasubrmanian S."/>
            <person name="Bauer D."/>
            <person name="Boehm C.R."/>
            <person name="Briginshaw L."/>
            <person name="Caballero-Perez J."/>
            <person name="Catarino B."/>
            <person name="Chen F."/>
            <person name="Chiyoda S."/>
            <person name="Chovatia M."/>
            <person name="Davies K.M."/>
            <person name="Delmans M."/>
            <person name="Demura T."/>
            <person name="Dierschke T."/>
            <person name="Dolan L."/>
            <person name="Dorantes-Acosta A.E."/>
            <person name="Eklund D.M."/>
            <person name="Florent S.N."/>
            <person name="Flores-Sandoval E."/>
            <person name="Fujiyama A."/>
            <person name="Fukuzawa H."/>
            <person name="Galik B."/>
            <person name="Grimanelli D."/>
            <person name="Grimwood J."/>
            <person name="Grossniklaus U."/>
            <person name="Hamada T."/>
            <person name="Haseloff J."/>
            <person name="Hetherington A.J."/>
            <person name="Higo A."/>
            <person name="Hirakawa Y."/>
            <person name="Hundley H.N."/>
            <person name="Ikeda Y."/>
            <person name="Inoue K."/>
            <person name="Inoue S."/>
            <person name="Ishida S."/>
            <person name="Jia Q."/>
            <person name="Kakita M."/>
            <person name="Kanazawa T."/>
            <person name="Kawai Y."/>
            <person name="Kawashima T."/>
            <person name="Kennedy M."/>
            <person name="Kinose K."/>
            <person name="Kinoshita T."/>
            <person name="Kohara Y."/>
            <person name="Koide E."/>
            <person name="Komatsu K."/>
            <person name="Kopischke S."/>
            <person name="Kubo M."/>
            <person name="Kyozuka J."/>
            <person name="Lagercrantz U."/>
            <person name="Lin S.S."/>
            <person name="Lindquist E."/>
            <person name="Lipzen A.M."/>
            <person name="Lu C."/>
            <person name="Luna E.D."/>
            <person name="Martienssen R.A."/>
            <person name="Minamino N."/>
            <person name="Mizutani M."/>
            <person name="Mizutani M."/>
            <person name="Mochizuki N."/>
            <person name="Monte I."/>
            <person name="Mosher R."/>
            <person name="Nagasaki H."/>
            <person name="Nakagami H."/>
            <person name="Naramoto S."/>
            <person name="Nishitani K."/>
            <person name="Ohtani M."/>
            <person name="Okamoto T."/>
            <person name="Okumura M."/>
            <person name="Phillips J."/>
            <person name="Pollak B."/>
            <person name="Reinders A."/>
            <person name="Roevekamp M."/>
            <person name="Sano R."/>
            <person name="Sawa S."/>
            <person name="Schmid M.W."/>
            <person name="Shirakawa M."/>
            <person name="Solano R."/>
            <person name="Spunde A."/>
            <person name="Suetsugu N."/>
            <person name="Sugano S."/>
            <person name="Sugiyama A."/>
            <person name="Sun R."/>
            <person name="Suzuki Y."/>
            <person name="Takenaka M."/>
            <person name="Takezawa D."/>
            <person name="Tomogane H."/>
            <person name="Tsuzuki M."/>
            <person name="Ueda T."/>
            <person name="Umeda M."/>
            <person name="Ward J.M."/>
            <person name="Watanabe Y."/>
            <person name="Yazaki K."/>
            <person name="Yokoyama R."/>
            <person name="Yoshitake Y."/>
            <person name="Yotsui I."/>
            <person name="Zachgo S."/>
            <person name="Schmutz J."/>
        </authorList>
    </citation>
    <scope>NUCLEOTIDE SEQUENCE [LARGE SCALE GENOMIC DNA]</scope>
    <source>
        <strain evidence="22">Tak-1</strain>
    </source>
</reference>
<dbReference type="FunFam" id="3.80.10.10:FF:000400">
    <property type="entry name" value="Nuclear pore complex protein NUP107"/>
    <property type="match status" value="1"/>
</dbReference>
<evidence type="ECO:0000256" key="12">
    <source>
        <dbReference type="ARBA" id="ARBA00022741"/>
    </source>
</evidence>
<evidence type="ECO:0000256" key="17">
    <source>
        <dbReference type="ARBA" id="ARBA00023170"/>
    </source>
</evidence>
<evidence type="ECO:0000256" key="19">
    <source>
        <dbReference type="ARBA" id="ARBA00047899"/>
    </source>
</evidence>
<evidence type="ECO:0000256" key="1">
    <source>
        <dbReference type="ARBA" id="ARBA00004162"/>
    </source>
</evidence>
<dbReference type="PROSITE" id="PS00108">
    <property type="entry name" value="PROTEIN_KINASE_ST"/>
    <property type="match status" value="1"/>
</dbReference>
<dbReference type="PROSITE" id="PS50011">
    <property type="entry name" value="PROTEIN_KINASE_DOM"/>
    <property type="match status" value="1"/>
</dbReference>
<evidence type="ECO:0000256" key="8">
    <source>
        <dbReference type="ARBA" id="ARBA00022679"/>
    </source>
</evidence>
<keyword evidence="7" id="KW-0433">Leucine-rich repeat</keyword>
<dbReference type="EMBL" id="KZ772711">
    <property type="protein sequence ID" value="PTQ40521.1"/>
    <property type="molecule type" value="Genomic_DNA"/>
</dbReference>
<dbReference type="Pfam" id="PF13855">
    <property type="entry name" value="LRR_8"/>
    <property type="match status" value="1"/>
</dbReference>
<evidence type="ECO:0000256" key="7">
    <source>
        <dbReference type="ARBA" id="ARBA00022614"/>
    </source>
</evidence>
<keyword evidence="11" id="KW-0677">Repeat</keyword>
<keyword evidence="10" id="KW-0732">Signal</keyword>
<dbReference type="SUPFAM" id="SSF56112">
    <property type="entry name" value="Protein kinase-like (PK-like)"/>
    <property type="match status" value="1"/>
</dbReference>
<evidence type="ECO:0000313" key="22">
    <source>
        <dbReference type="EMBL" id="PTQ40522.1"/>
    </source>
</evidence>
<dbReference type="GO" id="GO:0005524">
    <property type="term" value="F:ATP binding"/>
    <property type="evidence" value="ECO:0007669"/>
    <property type="project" value="UniProtKB-KW"/>
</dbReference>
<dbReference type="Gene3D" id="3.30.200.20">
    <property type="entry name" value="Phosphorylase Kinase, domain 1"/>
    <property type="match status" value="1"/>
</dbReference>
<dbReference type="InterPro" id="IPR000719">
    <property type="entry name" value="Prot_kinase_dom"/>
</dbReference>
<dbReference type="PANTHER" id="PTHR48010">
    <property type="entry name" value="OS05G0588300 PROTEIN"/>
    <property type="match status" value="1"/>
</dbReference>
<evidence type="ECO:0000256" key="4">
    <source>
        <dbReference type="ARBA" id="ARBA00022475"/>
    </source>
</evidence>
<dbReference type="FunFam" id="3.80.10.10:FF:000041">
    <property type="entry name" value="LRR receptor-like serine/threonine-protein kinase ERECTA"/>
    <property type="match status" value="1"/>
</dbReference>
<keyword evidence="8" id="KW-0808">Transferase</keyword>
<dbReference type="Pfam" id="PF00069">
    <property type="entry name" value="Pkinase"/>
    <property type="match status" value="1"/>
</dbReference>
<evidence type="ECO:0000256" key="14">
    <source>
        <dbReference type="ARBA" id="ARBA00022840"/>
    </source>
</evidence>
<proteinExistence type="inferred from homology"/>
<dbReference type="Gramene" id="Mp3g17650.1">
    <property type="protein sequence ID" value="Mp3g17650.1.cds"/>
    <property type="gene ID" value="Mp3g17650"/>
</dbReference>
<protein>
    <recommendedName>
        <fullName evidence="3">non-specific serine/threonine protein kinase</fullName>
        <ecNumber evidence="3">2.7.11.1</ecNumber>
    </recommendedName>
</protein>
<accession>A0A2R6X350</accession>
<dbReference type="EMBL" id="KZ772711">
    <property type="protein sequence ID" value="PTQ40520.1"/>
    <property type="molecule type" value="Genomic_DNA"/>
</dbReference>
<keyword evidence="13" id="KW-0418">Kinase</keyword>
<keyword evidence="18" id="KW-0325">Glycoprotein</keyword>
<dbReference type="GO" id="GO:0016020">
    <property type="term" value="C:membrane"/>
    <property type="evidence" value="ECO:0000318"/>
    <property type="project" value="GO_Central"/>
</dbReference>
<comment type="similarity">
    <text evidence="2">Belongs to the protein kinase superfamily. Ser/Thr protein kinase family.</text>
</comment>
<evidence type="ECO:0000313" key="23">
    <source>
        <dbReference type="Proteomes" id="UP000244005"/>
    </source>
</evidence>
<comment type="catalytic activity">
    <reaction evidence="20">
        <text>L-seryl-[protein] + ATP = O-phospho-L-seryl-[protein] + ADP + H(+)</text>
        <dbReference type="Rhea" id="RHEA:17989"/>
        <dbReference type="Rhea" id="RHEA-COMP:9863"/>
        <dbReference type="Rhea" id="RHEA-COMP:11604"/>
        <dbReference type="ChEBI" id="CHEBI:15378"/>
        <dbReference type="ChEBI" id="CHEBI:29999"/>
        <dbReference type="ChEBI" id="CHEBI:30616"/>
        <dbReference type="ChEBI" id="CHEBI:83421"/>
        <dbReference type="ChEBI" id="CHEBI:456216"/>
        <dbReference type="EC" id="2.7.11.1"/>
    </reaction>
</comment>
<dbReference type="EC" id="2.7.11.1" evidence="3"/>
<keyword evidence="6" id="KW-0597">Phosphoprotein</keyword>
<dbReference type="InterPro" id="IPR001611">
    <property type="entry name" value="Leu-rich_rpt"/>
</dbReference>
<dbReference type="EMBL" id="KZ772711">
    <property type="protein sequence ID" value="PTQ40522.1"/>
    <property type="molecule type" value="Genomic_DNA"/>
</dbReference>
<evidence type="ECO:0000256" key="18">
    <source>
        <dbReference type="ARBA" id="ARBA00023180"/>
    </source>
</evidence>
<keyword evidence="5" id="KW-0723">Serine/threonine-protein kinase</keyword>
<dbReference type="GO" id="GO:0004674">
    <property type="term" value="F:protein serine/threonine kinase activity"/>
    <property type="evidence" value="ECO:0000318"/>
    <property type="project" value="GO_Central"/>
</dbReference>
<evidence type="ECO:0000256" key="11">
    <source>
        <dbReference type="ARBA" id="ARBA00022737"/>
    </source>
</evidence>
<dbReference type="CDD" id="cd14066">
    <property type="entry name" value="STKc_IRAK"/>
    <property type="match status" value="1"/>
</dbReference>
<comment type="subcellular location">
    <subcellularLocation>
        <location evidence="1">Cell membrane</location>
        <topology evidence="1">Single-pass membrane protein</topology>
    </subcellularLocation>
</comment>
<name>A0A2R6X350_MARPO</name>
<evidence type="ECO:0000256" key="20">
    <source>
        <dbReference type="ARBA" id="ARBA00048679"/>
    </source>
</evidence>
<evidence type="ECO:0000256" key="3">
    <source>
        <dbReference type="ARBA" id="ARBA00012513"/>
    </source>
</evidence>
<dbReference type="PROSITE" id="PS51450">
    <property type="entry name" value="LRR"/>
    <property type="match status" value="1"/>
</dbReference>
<keyword evidence="15" id="KW-1133">Transmembrane helix</keyword>
<comment type="catalytic activity">
    <reaction evidence="19">
        <text>L-threonyl-[protein] + ATP = O-phospho-L-threonyl-[protein] + ADP + H(+)</text>
        <dbReference type="Rhea" id="RHEA:46608"/>
        <dbReference type="Rhea" id="RHEA-COMP:11060"/>
        <dbReference type="Rhea" id="RHEA-COMP:11605"/>
        <dbReference type="ChEBI" id="CHEBI:15378"/>
        <dbReference type="ChEBI" id="CHEBI:30013"/>
        <dbReference type="ChEBI" id="CHEBI:30616"/>
        <dbReference type="ChEBI" id="CHEBI:61977"/>
        <dbReference type="ChEBI" id="CHEBI:456216"/>
        <dbReference type="EC" id="2.7.11.1"/>
    </reaction>
</comment>
<evidence type="ECO:0000256" key="5">
    <source>
        <dbReference type="ARBA" id="ARBA00022527"/>
    </source>
</evidence>
<dbReference type="Pfam" id="PF00560">
    <property type="entry name" value="LRR_1"/>
    <property type="match status" value="6"/>
</dbReference>
<dbReference type="Proteomes" id="UP000244005">
    <property type="component" value="Unassembled WGS sequence"/>
</dbReference>
<feature type="domain" description="Protein kinase" evidence="21">
    <location>
        <begin position="501"/>
        <end position="786"/>
    </location>
</feature>
<dbReference type="InterPro" id="IPR032675">
    <property type="entry name" value="LRR_dom_sf"/>
</dbReference>
<evidence type="ECO:0000256" key="15">
    <source>
        <dbReference type="ARBA" id="ARBA00022989"/>
    </source>
</evidence>
<dbReference type="InterPro" id="IPR050994">
    <property type="entry name" value="At_inactive_RLKs"/>
</dbReference>
<evidence type="ECO:0000256" key="13">
    <source>
        <dbReference type="ARBA" id="ARBA00022777"/>
    </source>
</evidence>
<evidence type="ECO:0000256" key="16">
    <source>
        <dbReference type="ARBA" id="ARBA00023136"/>
    </source>
</evidence>
<keyword evidence="9" id="KW-0812">Transmembrane</keyword>
<dbReference type="SMART" id="SM00369">
    <property type="entry name" value="LRR_TYP"/>
    <property type="match status" value="6"/>
</dbReference>
<dbReference type="SMART" id="SM00220">
    <property type="entry name" value="S_TKc"/>
    <property type="match status" value="1"/>
</dbReference>
<dbReference type="Pfam" id="PF08263">
    <property type="entry name" value="LRRNT_2"/>
    <property type="match status" value="1"/>
</dbReference>